<keyword evidence="3" id="KW-1185">Reference proteome</keyword>
<feature type="region of interest" description="Disordered" evidence="1">
    <location>
        <begin position="16"/>
        <end position="41"/>
    </location>
</feature>
<accession>A0A8T3AS26</accession>
<proteinExistence type="predicted"/>
<reference evidence="2" key="1">
    <citation type="journal article" date="2022" name="Front. Genet.">
        <title>Chromosome-Scale Assembly of the Dendrobium nobile Genome Provides Insights Into the Molecular Mechanism of the Biosynthesis of the Medicinal Active Ingredient of Dendrobium.</title>
        <authorList>
            <person name="Xu Q."/>
            <person name="Niu S.-C."/>
            <person name="Li K.-L."/>
            <person name="Zheng P.-J."/>
            <person name="Zhang X.-J."/>
            <person name="Jia Y."/>
            <person name="Liu Y."/>
            <person name="Niu Y.-X."/>
            <person name="Yu L.-H."/>
            <person name="Chen D.-F."/>
            <person name="Zhang G.-Q."/>
        </authorList>
    </citation>
    <scope>NUCLEOTIDE SEQUENCE</scope>
    <source>
        <tissue evidence="2">Leaf</tissue>
    </source>
</reference>
<protein>
    <submittedName>
        <fullName evidence="2">Uncharacterized protein</fullName>
    </submittedName>
</protein>
<sequence length="60" mass="6535">MGARDRSAWELLPRVRGGAGAGREPVRMRQPKASSKPSNVSLRSALLRKLKMALRHSAPA</sequence>
<name>A0A8T3AS26_DENNO</name>
<gene>
    <name evidence="2" type="ORF">KFK09_020156</name>
</gene>
<feature type="compositionally biased region" description="Polar residues" evidence="1">
    <location>
        <begin position="32"/>
        <end position="41"/>
    </location>
</feature>
<dbReference type="Proteomes" id="UP000829196">
    <property type="component" value="Unassembled WGS sequence"/>
</dbReference>
<dbReference type="EMBL" id="JAGYWB010000014">
    <property type="protein sequence ID" value="KAI0499253.1"/>
    <property type="molecule type" value="Genomic_DNA"/>
</dbReference>
<organism evidence="2 3">
    <name type="scientific">Dendrobium nobile</name>
    <name type="common">Orchid</name>
    <dbReference type="NCBI Taxonomy" id="94219"/>
    <lineage>
        <taxon>Eukaryota</taxon>
        <taxon>Viridiplantae</taxon>
        <taxon>Streptophyta</taxon>
        <taxon>Embryophyta</taxon>
        <taxon>Tracheophyta</taxon>
        <taxon>Spermatophyta</taxon>
        <taxon>Magnoliopsida</taxon>
        <taxon>Liliopsida</taxon>
        <taxon>Asparagales</taxon>
        <taxon>Orchidaceae</taxon>
        <taxon>Epidendroideae</taxon>
        <taxon>Malaxideae</taxon>
        <taxon>Dendrobiinae</taxon>
        <taxon>Dendrobium</taxon>
    </lineage>
</organism>
<evidence type="ECO:0000313" key="2">
    <source>
        <dbReference type="EMBL" id="KAI0499253.1"/>
    </source>
</evidence>
<evidence type="ECO:0000313" key="3">
    <source>
        <dbReference type="Proteomes" id="UP000829196"/>
    </source>
</evidence>
<comment type="caution">
    <text evidence="2">The sequence shown here is derived from an EMBL/GenBank/DDBJ whole genome shotgun (WGS) entry which is preliminary data.</text>
</comment>
<dbReference type="AlphaFoldDB" id="A0A8T3AS26"/>
<evidence type="ECO:0000256" key="1">
    <source>
        <dbReference type="SAM" id="MobiDB-lite"/>
    </source>
</evidence>